<dbReference type="SUPFAM" id="SSF47473">
    <property type="entry name" value="EF-hand"/>
    <property type="match status" value="3"/>
</dbReference>
<accession>A0ABR4QDW7</accession>
<sequence>MVDYRHFANDLELTDVEEEVTKRGILSREANYDVHQFSKTDLQTPSVHQLLERIGFVVYRRGIRVQDFFIDFDPLRHDEVTENQFKLALDRALGPEIQPIDAQKLANFFRSKKNRHMIAYRQFCREVDFYFQEMDLEKRPLVQPRRPLPEALGRPLPLLGEEERMKLSEVITRLREKVRRERIPTYQYFRDYDASTSLSRKITPSQLARLLHFLKLEVSPEDCRLLCLKFADPTADYVNYAALCEAIDPFFKAAAPVPQAIEDPPPALPKPKIGEFPKPLQGTDWVALSTPTTISTGDNVPVDLLMTRIRHIVLVNRIQLNHFFEDFDPLHSGRVSRSQFVRALSGAGITRTGLHDLTPVQLDKLANAYVWSNDATRVDWRRFVNDVNTVFTMSTLEQNPRLQVLPLSVHVVPKPGTGDWASATDEMKDCYECGMQNLRRNILERRVDMKPEFRAFTKVNRGHVSRHNLMQIVSSLNFHIPDEQLDAIAAKYTDDEGFNYWKFLADLEPPSKESLHYEYPHRISRMREVFNKTGKPVETEPVIHDVEGIMNNIKREVYQQRIRLSEWFRDYDPLRHGHISKQRFRRALSLLPIPLKETELACIESYLKAKDTNEIRWKDFCEEIEQIFTTPCLDKDPLKEAEIYTPESVVSRNCLPIEMSEAADRAMRKISMMVRAKRTQMTQWFRDFDKTHRMTLSESQFQRVLTNLGVAVDISKEEWNALSARYRHPIGLIDDIDYLAFSDDIYKLAGMEHRTP</sequence>
<comment type="caution">
    <text evidence="1">The sequence shown here is derived from an EMBL/GenBank/DDBJ whole genome shotgun (WGS) entry which is preliminary data.</text>
</comment>
<dbReference type="EMBL" id="JAKROA010000004">
    <property type="protein sequence ID" value="KAL5107973.1"/>
    <property type="molecule type" value="Genomic_DNA"/>
</dbReference>
<dbReference type="PANTHER" id="PTHR20875">
    <property type="entry name" value="EF-HAND CALCIUM-BINDING DOMAIN-CONTAINING PROTEIN 6-RELATED"/>
    <property type="match status" value="1"/>
</dbReference>
<organism evidence="1 2">
    <name type="scientific">Taenia crassiceps</name>
    <dbReference type="NCBI Taxonomy" id="6207"/>
    <lineage>
        <taxon>Eukaryota</taxon>
        <taxon>Metazoa</taxon>
        <taxon>Spiralia</taxon>
        <taxon>Lophotrochozoa</taxon>
        <taxon>Platyhelminthes</taxon>
        <taxon>Cestoda</taxon>
        <taxon>Eucestoda</taxon>
        <taxon>Cyclophyllidea</taxon>
        <taxon>Taeniidae</taxon>
        <taxon>Taenia</taxon>
    </lineage>
</organism>
<dbReference type="Gene3D" id="1.10.238.10">
    <property type="entry name" value="EF-hand"/>
    <property type="match status" value="4"/>
</dbReference>
<reference evidence="1 2" key="1">
    <citation type="journal article" date="2022" name="Front. Cell. Infect. Microbiol.">
        <title>The Genomes of Two Strains of Taenia crassiceps the Animal Model for the Study of Human Cysticercosis.</title>
        <authorList>
            <person name="Bobes R.J."/>
            <person name="Estrada K."/>
            <person name="Rios-Valencia D.G."/>
            <person name="Calderon-Gallegos A."/>
            <person name="de la Torre P."/>
            <person name="Carrero J.C."/>
            <person name="Sanchez-Flores A."/>
            <person name="Laclette J.P."/>
        </authorList>
    </citation>
    <scope>NUCLEOTIDE SEQUENCE [LARGE SCALE GENOMIC DNA]</scope>
    <source>
        <strain evidence="1">WFUcys</strain>
    </source>
</reference>
<dbReference type="PANTHER" id="PTHR20875:SF0">
    <property type="entry name" value="GH12158P"/>
    <property type="match status" value="1"/>
</dbReference>
<name>A0ABR4QDW7_9CEST</name>
<evidence type="ECO:0000313" key="1">
    <source>
        <dbReference type="EMBL" id="KAL5107973.1"/>
    </source>
</evidence>
<protein>
    <submittedName>
        <fullName evidence="1">Uncharacterized protein</fullName>
    </submittedName>
</protein>
<dbReference type="Proteomes" id="UP001651158">
    <property type="component" value="Unassembled WGS sequence"/>
</dbReference>
<keyword evidence="2" id="KW-1185">Reference proteome</keyword>
<proteinExistence type="predicted"/>
<gene>
    <name evidence="1" type="ORF">TcWFU_007331</name>
</gene>
<dbReference type="InterPro" id="IPR011992">
    <property type="entry name" value="EF-hand-dom_pair"/>
</dbReference>
<evidence type="ECO:0000313" key="2">
    <source>
        <dbReference type="Proteomes" id="UP001651158"/>
    </source>
</evidence>
<dbReference type="InterPro" id="IPR052603">
    <property type="entry name" value="EFCB6"/>
</dbReference>